<reference evidence="3" key="2">
    <citation type="journal article" date="2019" name="MicrobiologyOpen">
        <title>High-quality draft genome sequence of Gaiella occulta isolated from a 150 meter deep mineral water borehole and comparison with the genome sequences of other deep-branching lineages of the phylum Actinobacteria.</title>
        <authorList>
            <person name="Severino R."/>
            <person name="Froufe H.J.C."/>
            <person name="Barroso C."/>
            <person name="Albuquerque L."/>
            <person name="Lobo-da-Cunha A."/>
            <person name="da Costa M.S."/>
            <person name="Egas C."/>
        </authorList>
    </citation>
    <scope>NUCLEOTIDE SEQUENCE [LARGE SCALE GENOMIC DNA]</scope>
    <source>
        <strain evidence="3">F2-233</strain>
    </source>
</reference>
<dbReference type="Gene3D" id="1.25.40.340">
    <property type="match status" value="1"/>
</dbReference>
<feature type="domain" description="DhaL" evidence="1">
    <location>
        <begin position="4"/>
        <end position="196"/>
    </location>
</feature>
<dbReference type="GO" id="GO:0004371">
    <property type="term" value="F:glycerone kinase activity"/>
    <property type="evidence" value="ECO:0007669"/>
    <property type="project" value="InterPro"/>
</dbReference>
<sequence length="530" mass="56039">MNLDRAREIARAALHNLETNRRRIDDLNVYPVPDGDTGTNLTLTVRAIVEALDRSSADGHEAVARELSRAALMGARGNSGVIFSQIVRGFADVLAEQDEIDGPVVARAFRSASDAAYRAVRRPVEGTMLTVIREMAEEAELPEVRSLPKDELLARVVAHGEDALRRTPEMLPVLAEAGVVDAGGAGLVEIIRGLRAAVAGEELPDAPAAGVELSLDAVHRELSRYRYCTVFVVEGEELDAGSLERELERIGDSLLVVGDATALKVHVHSDDPGAVLTLATQRGEVEGVEIANMHRQTVERGERLAAGSVNGLPTLETGVVVVAPGEGNRRLFESMRAARVIEGGQTMNPSTADIVAAVDATPATEVIVLPNNKNVILSAEQAAALAGKPVRVVPTCSVQAGLAAMVAYDPERSAAENEETMRDAQAAIAAGEVTVASRDVELDGVDVRRGAWLGLADGAAVASGDDFVEVAWAVVERLLDGGRGLLTLLTGADAPPLADLLERIGTRHPEVEVETHEGGQPHYPLLLSAE</sequence>
<protein>
    <submittedName>
        <fullName evidence="2">YloV: DAK2 domain fusion protein YloV</fullName>
    </submittedName>
</protein>
<keyword evidence="3" id="KW-1185">Reference proteome</keyword>
<gene>
    <name evidence="2" type="ORF">Gocc_2383</name>
</gene>
<dbReference type="Pfam" id="PF02734">
    <property type="entry name" value="Dak2"/>
    <property type="match status" value="1"/>
</dbReference>
<dbReference type="Proteomes" id="UP000254134">
    <property type="component" value="Unassembled WGS sequence"/>
</dbReference>
<comment type="caution">
    <text evidence="2">The sequence shown here is derived from an EMBL/GenBank/DDBJ whole genome shotgun (WGS) entry which is preliminary data.</text>
</comment>
<dbReference type="PANTHER" id="PTHR33434:SF4">
    <property type="entry name" value="PHOSPHATASE PROTEIN"/>
    <property type="match status" value="1"/>
</dbReference>
<dbReference type="SMART" id="SM01120">
    <property type="entry name" value="Dak2"/>
    <property type="match status" value="1"/>
</dbReference>
<evidence type="ECO:0000313" key="2">
    <source>
        <dbReference type="EMBL" id="RDI73819.1"/>
    </source>
</evidence>
<dbReference type="InterPro" id="IPR004007">
    <property type="entry name" value="DhaL_dom"/>
</dbReference>
<proteinExistence type="predicted"/>
<accession>A0A7M2YW66</accession>
<dbReference type="Pfam" id="PF21645">
    <property type="entry name" value="FakA-like_M"/>
    <property type="match status" value="1"/>
</dbReference>
<dbReference type="InterPro" id="IPR050270">
    <property type="entry name" value="DegV_domain_contain"/>
</dbReference>
<dbReference type="InterPro" id="IPR033470">
    <property type="entry name" value="FakA-like_C"/>
</dbReference>
<dbReference type="SMART" id="SM01121">
    <property type="entry name" value="Dak1_2"/>
    <property type="match status" value="1"/>
</dbReference>
<dbReference type="InterPro" id="IPR048394">
    <property type="entry name" value="FakA-like_M"/>
</dbReference>
<dbReference type="PANTHER" id="PTHR33434">
    <property type="entry name" value="DEGV DOMAIN-CONTAINING PROTEIN DR_1986-RELATED"/>
    <property type="match status" value="1"/>
</dbReference>
<name>A0A7M2YW66_9ACTN</name>
<organism evidence="2 3">
    <name type="scientific">Gaiella occulta</name>
    <dbReference type="NCBI Taxonomy" id="1002870"/>
    <lineage>
        <taxon>Bacteria</taxon>
        <taxon>Bacillati</taxon>
        <taxon>Actinomycetota</taxon>
        <taxon>Thermoleophilia</taxon>
        <taxon>Gaiellales</taxon>
        <taxon>Gaiellaceae</taxon>
        <taxon>Gaiella</taxon>
    </lineage>
</organism>
<evidence type="ECO:0000259" key="1">
    <source>
        <dbReference type="PROSITE" id="PS51480"/>
    </source>
</evidence>
<dbReference type="PROSITE" id="PS51480">
    <property type="entry name" value="DHAL"/>
    <property type="match status" value="1"/>
</dbReference>
<dbReference type="RefSeq" id="WP_114796800.1">
    <property type="nucleotide sequence ID" value="NZ_QQZY01000006.1"/>
</dbReference>
<dbReference type="GO" id="GO:0006071">
    <property type="term" value="P:glycerol metabolic process"/>
    <property type="evidence" value="ECO:0007669"/>
    <property type="project" value="InterPro"/>
</dbReference>
<dbReference type="EMBL" id="QQZY01000006">
    <property type="protein sequence ID" value="RDI73819.1"/>
    <property type="molecule type" value="Genomic_DNA"/>
</dbReference>
<dbReference type="SUPFAM" id="SSF101473">
    <property type="entry name" value="DhaL-like"/>
    <property type="match status" value="1"/>
</dbReference>
<evidence type="ECO:0000313" key="3">
    <source>
        <dbReference type="Proteomes" id="UP000254134"/>
    </source>
</evidence>
<dbReference type="OrthoDB" id="9760324at2"/>
<reference evidence="2 3" key="1">
    <citation type="submission" date="2018-07" db="EMBL/GenBank/DDBJ databases">
        <title>High-quality-draft genome sequence of Gaiella occulta.</title>
        <authorList>
            <person name="Severino R."/>
            <person name="Froufe H.J.C."/>
            <person name="Rainey F.A."/>
            <person name="Barroso C."/>
            <person name="Albuquerque L."/>
            <person name="Lobo-Da-Cunha A."/>
            <person name="Da Costa M.S."/>
            <person name="Egas C."/>
        </authorList>
    </citation>
    <scope>NUCLEOTIDE SEQUENCE [LARGE SCALE GENOMIC DNA]</scope>
    <source>
        <strain evidence="2 3">F2-233</strain>
    </source>
</reference>
<dbReference type="Pfam" id="PF13684">
    <property type="entry name" value="FakA-like_C"/>
    <property type="match status" value="1"/>
</dbReference>
<dbReference type="AlphaFoldDB" id="A0A7M2YW66"/>
<dbReference type="InterPro" id="IPR019986">
    <property type="entry name" value="YloV-like"/>
</dbReference>
<dbReference type="NCBIfam" id="TIGR03599">
    <property type="entry name" value="YloV"/>
    <property type="match status" value="1"/>
</dbReference>
<dbReference type="InterPro" id="IPR036117">
    <property type="entry name" value="DhaL_dom_sf"/>
</dbReference>